<accession>A0ABU1F966</accession>
<dbReference type="Proteomes" id="UP001247754">
    <property type="component" value="Unassembled WGS sequence"/>
</dbReference>
<evidence type="ECO:0000313" key="1">
    <source>
        <dbReference type="EMBL" id="MDR5653433.1"/>
    </source>
</evidence>
<sequence>MNVESDLHRKLAEAAAKGGPRFDFSGLDRLFTLSAPLPQHSTRPADLPRAG</sequence>
<protein>
    <submittedName>
        <fullName evidence="1">Uncharacterized protein</fullName>
    </submittedName>
</protein>
<organism evidence="1 2">
    <name type="scientific">Ruixingdingia sedimenti</name>
    <dbReference type="NCBI Taxonomy" id="3073604"/>
    <lineage>
        <taxon>Bacteria</taxon>
        <taxon>Pseudomonadati</taxon>
        <taxon>Pseudomonadota</taxon>
        <taxon>Alphaproteobacteria</taxon>
        <taxon>Rhodobacterales</taxon>
        <taxon>Paracoccaceae</taxon>
        <taxon>Ruixingdingia</taxon>
    </lineage>
</organism>
<evidence type="ECO:0000313" key="2">
    <source>
        <dbReference type="Proteomes" id="UP001247754"/>
    </source>
</evidence>
<reference evidence="1 2" key="1">
    <citation type="submission" date="2023-09" db="EMBL/GenBank/DDBJ databases">
        <title>Xinfangfangia sedmenti sp. nov., isolated the sedment.</title>
        <authorList>
            <person name="Xu L."/>
        </authorList>
    </citation>
    <scope>NUCLEOTIDE SEQUENCE [LARGE SCALE GENOMIC DNA]</scope>
    <source>
        <strain evidence="1 2">LG-4</strain>
    </source>
</reference>
<dbReference type="RefSeq" id="WP_310457671.1">
    <property type="nucleotide sequence ID" value="NZ_JAVKPH010000013.1"/>
</dbReference>
<proteinExistence type="predicted"/>
<name>A0ABU1F966_9RHOB</name>
<gene>
    <name evidence="1" type="ORF">RGD00_12520</name>
</gene>
<comment type="caution">
    <text evidence="1">The sequence shown here is derived from an EMBL/GenBank/DDBJ whole genome shotgun (WGS) entry which is preliminary data.</text>
</comment>
<dbReference type="EMBL" id="JAVKPH010000013">
    <property type="protein sequence ID" value="MDR5653433.1"/>
    <property type="molecule type" value="Genomic_DNA"/>
</dbReference>
<keyword evidence="2" id="KW-1185">Reference proteome</keyword>